<dbReference type="Ensembl" id="ENSORLT00000037056.1">
    <property type="protein sequence ID" value="ENSORLP00000030297.1"/>
    <property type="gene ID" value="ENSORLG00000024813.1"/>
</dbReference>
<reference evidence="1" key="2">
    <citation type="submission" date="2025-08" db="UniProtKB">
        <authorList>
            <consortium name="Ensembl"/>
        </authorList>
    </citation>
    <scope>IDENTIFICATION</scope>
    <source>
        <strain evidence="1">Hd-rR</strain>
    </source>
</reference>
<dbReference type="AlphaFoldDB" id="A0A3B3HEQ2"/>
<dbReference type="Gene3D" id="3.10.100.10">
    <property type="entry name" value="Mannose-Binding Protein A, subunit A"/>
    <property type="match status" value="1"/>
</dbReference>
<accession>A0A3B3HEQ2</accession>
<evidence type="ECO:0000313" key="1">
    <source>
        <dbReference type="Ensembl" id="ENSORLP00000030297.1"/>
    </source>
</evidence>
<evidence type="ECO:0000313" key="2">
    <source>
        <dbReference type="Proteomes" id="UP000001038"/>
    </source>
</evidence>
<keyword evidence="2" id="KW-1185">Reference proteome</keyword>
<reference evidence="1 2" key="1">
    <citation type="journal article" date="2007" name="Nature">
        <title>The medaka draft genome and insights into vertebrate genome evolution.</title>
        <authorList>
            <person name="Kasahara M."/>
            <person name="Naruse K."/>
            <person name="Sasaki S."/>
            <person name="Nakatani Y."/>
            <person name="Qu W."/>
            <person name="Ahsan B."/>
            <person name="Yamada T."/>
            <person name="Nagayasu Y."/>
            <person name="Doi K."/>
            <person name="Kasai Y."/>
            <person name="Jindo T."/>
            <person name="Kobayashi D."/>
            <person name="Shimada A."/>
            <person name="Toyoda A."/>
            <person name="Kuroki Y."/>
            <person name="Fujiyama A."/>
            <person name="Sasaki T."/>
            <person name="Shimizu A."/>
            <person name="Asakawa S."/>
            <person name="Shimizu N."/>
            <person name="Hashimoto S."/>
            <person name="Yang J."/>
            <person name="Lee Y."/>
            <person name="Matsushima K."/>
            <person name="Sugano S."/>
            <person name="Sakaizumi M."/>
            <person name="Narita T."/>
            <person name="Ohishi K."/>
            <person name="Haga S."/>
            <person name="Ohta F."/>
            <person name="Nomoto H."/>
            <person name="Nogata K."/>
            <person name="Morishita T."/>
            <person name="Endo T."/>
            <person name="Shin-I T."/>
            <person name="Takeda H."/>
            <person name="Morishita S."/>
            <person name="Kohara Y."/>
        </authorList>
    </citation>
    <scope>NUCLEOTIDE SEQUENCE [LARGE SCALE GENOMIC DNA]</scope>
    <source>
        <strain evidence="1 2">Hd-rR</strain>
    </source>
</reference>
<dbReference type="InterPro" id="IPR016186">
    <property type="entry name" value="C-type_lectin-like/link_sf"/>
</dbReference>
<protein>
    <recommendedName>
        <fullName evidence="3">C-type lectin domain-containing protein</fullName>
    </recommendedName>
</protein>
<dbReference type="Proteomes" id="UP000001038">
    <property type="component" value="Chromosome 7"/>
</dbReference>
<sequence length="64" mass="7551">MHRKNMKNPHRKVPHWCSVSAVCGVFSVAQHHYLVFNETKTWTEAQSFCREQDLTVPAERIVRK</sequence>
<proteinExistence type="predicted"/>
<dbReference type="InParanoid" id="A0A3B3HEQ2"/>
<dbReference type="SUPFAM" id="SSF56436">
    <property type="entry name" value="C-type lectin-like"/>
    <property type="match status" value="1"/>
</dbReference>
<evidence type="ECO:0008006" key="3">
    <source>
        <dbReference type="Google" id="ProtNLM"/>
    </source>
</evidence>
<reference evidence="1" key="3">
    <citation type="submission" date="2025-09" db="UniProtKB">
        <authorList>
            <consortium name="Ensembl"/>
        </authorList>
    </citation>
    <scope>IDENTIFICATION</scope>
    <source>
        <strain evidence="1">Hd-rR</strain>
    </source>
</reference>
<organism evidence="1 2">
    <name type="scientific">Oryzias latipes</name>
    <name type="common">Japanese rice fish</name>
    <name type="synonym">Japanese killifish</name>
    <dbReference type="NCBI Taxonomy" id="8090"/>
    <lineage>
        <taxon>Eukaryota</taxon>
        <taxon>Metazoa</taxon>
        <taxon>Chordata</taxon>
        <taxon>Craniata</taxon>
        <taxon>Vertebrata</taxon>
        <taxon>Euteleostomi</taxon>
        <taxon>Actinopterygii</taxon>
        <taxon>Neopterygii</taxon>
        <taxon>Teleostei</taxon>
        <taxon>Neoteleostei</taxon>
        <taxon>Acanthomorphata</taxon>
        <taxon>Ovalentaria</taxon>
        <taxon>Atherinomorphae</taxon>
        <taxon>Beloniformes</taxon>
        <taxon>Adrianichthyidae</taxon>
        <taxon>Oryziinae</taxon>
        <taxon>Oryzias</taxon>
    </lineage>
</organism>
<dbReference type="Bgee" id="ENSORLG00000024813">
    <property type="expression patterns" value="Expressed in ovary and 4 other cell types or tissues"/>
</dbReference>
<dbReference type="InterPro" id="IPR016187">
    <property type="entry name" value="CTDL_fold"/>
</dbReference>
<name>A0A3B3HEQ2_ORYLA</name>